<keyword evidence="2" id="KW-1185">Reference proteome</keyword>
<reference evidence="1 2" key="1">
    <citation type="submission" date="2018-08" db="EMBL/GenBank/DDBJ databases">
        <title>Chryseobacterium nematophagum: a novel matrix digesting pathogen of nematodes.</title>
        <authorList>
            <person name="Page A."/>
            <person name="Roberts M."/>
            <person name="Felix M.-A."/>
            <person name="Weir W."/>
        </authorList>
    </citation>
    <scope>NUCLEOTIDE SEQUENCE [LARGE SCALE GENOMIC DNA]</scope>
    <source>
        <strain evidence="1 2">JUb275</strain>
    </source>
</reference>
<organism evidence="1 2">
    <name type="scientific">Chryseobacterium nematophagum</name>
    <dbReference type="NCBI Taxonomy" id="2305228"/>
    <lineage>
        <taxon>Bacteria</taxon>
        <taxon>Pseudomonadati</taxon>
        <taxon>Bacteroidota</taxon>
        <taxon>Flavobacteriia</taxon>
        <taxon>Flavobacteriales</taxon>
        <taxon>Weeksellaceae</taxon>
        <taxon>Chryseobacterium group</taxon>
        <taxon>Chryseobacterium</taxon>
    </lineage>
</organism>
<gene>
    <name evidence="1" type="ORF">D1632_00330</name>
</gene>
<dbReference type="Pfam" id="PF13595">
    <property type="entry name" value="DUF4138"/>
    <property type="match status" value="1"/>
</dbReference>
<accession>A0A3M7LF28</accession>
<dbReference type="Proteomes" id="UP000267524">
    <property type="component" value="Unassembled WGS sequence"/>
</dbReference>
<sequence length="317" mass="36764">MKTINNKDMKYILSLFLLLGAITRIFSQASDQNLGIIQQNKVFENRLPVIFITKDVNVLFRSPEKIQFVDLSSEKLVGDLPAENLVRLKISKFKSPENISDSLQIFNKEEIHYFEGENIGVITVVGQSFMAQYKLVYTSNNLTYGSSIENKLITNVQITEQDMQPLEYPSNSLSDFEMKKYAQKIIKYGDKYSVRKSSDFKMGAIVNNLYAYDDYIFLDITFTNTTNLPYEIGNVEFSIDDKKIYKATNNQSITLKPVFQLYEHNRFKKQFRNIYVLKKFTFPNNKILNIRIYENGISGRTLTTAIKYNDLLEADTF</sequence>
<dbReference type="EMBL" id="QWIV01000003">
    <property type="protein sequence ID" value="RMZ61323.1"/>
    <property type="molecule type" value="Genomic_DNA"/>
</dbReference>
<dbReference type="AlphaFoldDB" id="A0A3M7LF28"/>
<protein>
    <submittedName>
        <fullName evidence="1">DUF4138 domain-containing protein</fullName>
    </submittedName>
</protein>
<proteinExistence type="predicted"/>
<evidence type="ECO:0000313" key="2">
    <source>
        <dbReference type="Proteomes" id="UP000267524"/>
    </source>
</evidence>
<comment type="caution">
    <text evidence="1">The sequence shown here is derived from an EMBL/GenBank/DDBJ whole genome shotgun (WGS) entry which is preliminary data.</text>
</comment>
<evidence type="ECO:0000313" key="1">
    <source>
        <dbReference type="EMBL" id="RMZ61323.1"/>
    </source>
</evidence>
<name>A0A3M7LF28_9FLAO</name>
<dbReference type="InterPro" id="IPR022298">
    <property type="entry name" value="Conjug_transposon_TraN"/>
</dbReference>